<comment type="caution">
    <text evidence="1">The sequence shown here is derived from an EMBL/GenBank/DDBJ whole genome shotgun (WGS) entry which is preliminary data.</text>
</comment>
<evidence type="ECO:0000313" key="1">
    <source>
        <dbReference type="EMBL" id="KAJ3666805.1"/>
    </source>
</evidence>
<gene>
    <name evidence="1" type="ORF">Zmor_002236</name>
</gene>
<dbReference type="Proteomes" id="UP001168821">
    <property type="component" value="Unassembled WGS sequence"/>
</dbReference>
<keyword evidence="2" id="KW-1185">Reference proteome</keyword>
<dbReference type="EMBL" id="JALNTZ010000001">
    <property type="protein sequence ID" value="KAJ3666805.1"/>
    <property type="molecule type" value="Genomic_DNA"/>
</dbReference>
<proteinExistence type="predicted"/>
<organism evidence="1 2">
    <name type="scientific">Zophobas morio</name>
    <dbReference type="NCBI Taxonomy" id="2755281"/>
    <lineage>
        <taxon>Eukaryota</taxon>
        <taxon>Metazoa</taxon>
        <taxon>Ecdysozoa</taxon>
        <taxon>Arthropoda</taxon>
        <taxon>Hexapoda</taxon>
        <taxon>Insecta</taxon>
        <taxon>Pterygota</taxon>
        <taxon>Neoptera</taxon>
        <taxon>Endopterygota</taxon>
        <taxon>Coleoptera</taxon>
        <taxon>Polyphaga</taxon>
        <taxon>Cucujiformia</taxon>
        <taxon>Tenebrionidae</taxon>
        <taxon>Zophobas</taxon>
    </lineage>
</organism>
<sequence>MKQTSFDLSRMIAASPIHLSLYYVGTSSTKRNYARTTVRCGEFLFLAGYAQNVSVCRHLSPTIFKDRTKDSSAITLLHSAEYAQSGGSHPTATCFPLDV</sequence>
<name>A0AA38J426_9CUCU</name>
<accession>A0AA38J426</accession>
<evidence type="ECO:0000313" key="2">
    <source>
        <dbReference type="Proteomes" id="UP001168821"/>
    </source>
</evidence>
<dbReference type="AlphaFoldDB" id="A0AA38J426"/>
<protein>
    <submittedName>
        <fullName evidence="1">Uncharacterized protein</fullName>
    </submittedName>
</protein>
<reference evidence="1" key="1">
    <citation type="journal article" date="2023" name="G3 (Bethesda)">
        <title>Whole genome assemblies of Zophobas morio and Tenebrio molitor.</title>
        <authorList>
            <person name="Kaur S."/>
            <person name="Stinson S.A."/>
            <person name="diCenzo G.C."/>
        </authorList>
    </citation>
    <scope>NUCLEOTIDE SEQUENCE</scope>
    <source>
        <strain evidence="1">QUZm001</strain>
    </source>
</reference>